<accession>A0ABQ6HSI0</accession>
<organism evidence="6 7">
    <name type="scientific">Arsenicicoccus piscis</name>
    <dbReference type="NCBI Taxonomy" id="673954"/>
    <lineage>
        <taxon>Bacteria</taxon>
        <taxon>Bacillati</taxon>
        <taxon>Actinomycetota</taxon>
        <taxon>Actinomycetes</taxon>
        <taxon>Micrococcales</taxon>
        <taxon>Intrasporangiaceae</taxon>
        <taxon>Arsenicicoccus</taxon>
    </lineage>
</organism>
<comment type="catalytic activity">
    <reaction evidence="4">
        <text>ATP + (deoxyribonucleotide)n-3'-hydroxyl + 5'-phospho-(deoxyribonucleotide)m = (deoxyribonucleotide)n+m + AMP + diphosphate.</text>
        <dbReference type="EC" id="6.5.1.1"/>
    </reaction>
</comment>
<dbReference type="InterPro" id="IPR012340">
    <property type="entry name" value="NA-bd_OB-fold"/>
</dbReference>
<dbReference type="GO" id="GO:0016874">
    <property type="term" value="F:ligase activity"/>
    <property type="evidence" value="ECO:0007669"/>
    <property type="project" value="UniProtKB-KW"/>
</dbReference>
<evidence type="ECO:0000313" key="7">
    <source>
        <dbReference type="Proteomes" id="UP001157109"/>
    </source>
</evidence>
<comment type="similarity">
    <text evidence="1">Belongs to the ATP-dependent DNA ligase family.</text>
</comment>
<dbReference type="PANTHER" id="PTHR45674">
    <property type="entry name" value="DNA LIGASE 1/3 FAMILY MEMBER"/>
    <property type="match status" value="1"/>
</dbReference>
<dbReference type="EC" id="6.5.1.1" evidence="2"/>
<dbReference type="SUPFAM" id="SSF50249">
    <property type="entry name" value="Nucleic acid-binding proteins"/>
    <property type="match status" value="1"/>
</dbReference>
<dbReference type="PANTHER" id="PTHR45674:SF4">
    <property type="entry name" value="DNA LIGASE 1"/>
    <property type="match status" value="1"/>
</dbReference>
<dbReference type="Gene3D" id="2.40.50.140">
    <property type="entry name" value="Nucleic acid-binding proteins"/>
    <property type="match status" value="1"/>
</dbReference>
<dbReference type="InterPro" id="IPR012309">
    <property type="entry name" value="DNA_ligase_ATP-dep_C"/>
</dbReference>
<proteinExistence type="inferred from homology"/>
<dbReference type="Gene3D" id="3.30.1490.70">
    <property type="match status" value="1"/>
</dbReference>
<evidence type="ECO:0000256" key="1">
    <source>
        <dbReference type="ARBA" id="ARBA00007572"/>
    </source>
</evidence>
<dbReference type="SUPFAM" id="SSF56091">
    <property type="entry name" value="DNA ligase/mRNA capping enzyme, catalytic domain"/>
    <property type="match status" value="1"/>
</dbReference>
<dbReference type="EMBL" id="BSUJ01000001">
    <property type="protein sequence ID" value="GMA21112.1"/>
    <property type="molecule type" value="Genomic_DNA"/>
</dbReference>
<dbReference type="RefSeq" id="WP_241441419.1">
    <property type="nucleotide sequence ID" value="NZ_BSUJ01000001.1"/>
</dbReference>
<dbReference type="CDD" id="cd07971">
    <property type="entry name" value="OBF_DNA_ligase_LigD"/>
    <property type="match status" value="1"/>
</dbReference>
<dbReference type="Pfam" id="PF04679">
    <property type="entry name" value="DNA_ligase_A_C"/>
    <property type="match status" value="1"/>
</dbReference>
<evidence type="ECO:0000259" key="5">
    <source>
        <dbReference type="PROSITE" id="PS50160"/>
    </source>
</evidence>
<dbReference type="PROSITE" id="PS50160">
    <property type="entry name" value="DNA_LIGASE_A3"/>
    <property type="match status" value="1"/>
</dbReference>
<sequence length="311" mass="32957">MRPMLASPGRSIPTGPAWVHEVKWDGMRVLADVRPDRVRLSARSGADATVRFPELCGPGGLEGVYEDLLLDGEVVALRDGRPSFGALAERMHVSDPSVARALAATLPVTYVVFDVVRVLGQDVTGLPLRDRRALLEQLDLAGPHVQVPPTYPDGGALHAATLDQGLEGIVSKALDSPYRPGTRSSEWLKFPHRQQRSVVVGGWRTETGSASRLGAVLVGAPVEGGLAYLGRVGSGLAGRAGETLLADLSGLVCDTSSFVDEVPREDAAGARWVRPELVIEVRSLGLGAGGRLRQSSYVGTRLDLAPGDLEP</sequence>
<dbReference type="InterPro" id="IPR050191">
    <property type="entry name" value="ATP-dep_DNA_ligase"/>
</dbReference>
<reference evidence="7" key="1">
    <citation type="journal article" date="2019" name="Int. J. Syst. Evol. Microbiol.">
        <title>The Global Catalogue of Microorganisms (GCM) 10K type strain sequencing project: providing services to taxonomists for standard genome sequencing and annotation.</title>
        <authorList>
            <consortium name="The Broad Institute Genomics Platform"/>
            <consortium name="The Broad Institute Genome Sequencing Center for Infectious Disease"/>
            <person name="Wu L."/>
            <person name="Ma J."/>
        </authorList>
    </citation>
    <scope>NUCLEOTIDE SEQUENCE [LARGE SCALE GENOMIC DNA]</scope>
    <source>
        <strain evidence="7">NBRC 105830</strain>
    </source>
</reference>
<evidence type="ECO:0000313" key="6">
    <source>
        <dbReference type="EMBL" id="GMA21112.1"/>
    </source>
</evidence>
<evidence type="ECO:0000256" key="3">
    <source>
        <dbReference type="ARBA" id="ARBA00022598"/>
    </source>
</evidence>
<keyword evidence="7" id="KW-1185">Reference proteome</keyword>
<comment type="caution">
    <text evidence="6">The sequence shown here is derived from an EMBL/GenBank/DDBJ whole genome shotgun (WGS) entry which is preliminary data.</text>
</comment>
<keyword evidence="3 6" id="KW-0436">Ligase</keyword>
<name>A0ABQ6HSI0_9MICO</name>
<dbReference type="Pfam" id="PF01068">
    <property type="entry name" value="DNA_ligase_A_M"/>
    <property type="match status" value="1"/>
</dbReference>
<dbReference type="InterPro" id="IPR012310">
    <property type="entry name" value="DNA_ligase_ATP-dep_cent"/>
</dbReference>
<gene>
    <name evidence="6" type="ORF">GCM10025862_31330</name>
</gene>
<dbReference type="Gene3D" id="3.30.470.30">
    <property type="entry name" value="DNA ligase/mRNA capping enzyme"/>
    <property type="match status" value="1"/>
</dbReference>
<evidence type="ECO:0000256" key="2">
    <source>
        <dbReference type="ARBA" id="ARBA00012727"/>
    </source>
</evidence>
<protein>
    <recommendedName>
        <fullName evidence="2">DNA ligase (ATP)</fullName>
        <ecNumber evidence="2">6.5.1.1</ecNumber>
    </recommendedName>
</protein>
<dbReference type="Proteomes" id="UP001157109">
    <property type="component" value="Unassembled WGS sequence"/>
</dbReference>
<dbReference type="CDD" id="cd07906">
    <property type="entry name" value="Adenylation_DNA_ligase_LigD_LigC"/>
    <property type="match status" value="1"/>
</dbReference>
<feature type="domain" description="ATP-dependent DNA ligase family profile" evidence="5">
    <location>
        <begin position="101"/>
        <end position="249"/>
    </location>
</feature>
<evidence type="ECO:0000256" key="4">
    <source>
        <dbReference type="ARBA" id="ARBA00034003"/>
    </source>
</evidence>